<evidence type="ECO:0000256" key="2">
    <source>
        <dbReference type="ARBA" id="ARBA00023125"/>
    </source>
</evidence>
<dbReference type="Pfam" id="PF00440">
    <property type="entry name" value="TetR_N"/>
    <property type="match status" value="1"/>
</dbReference>
<comment type="caution">
    <text evidence="6">The sequence shown here is derived from an EMBL/GenBank/DDBJ whole genome shotgun (WGS) entry which is preliminary data.</text>
</comment>
<evidence type="ECO:0000259" key="5">
    <source>
        <dbReference type="PROSITE" id="PS50977"/>
    </source>
</evidence>
<dbReference type="AlphaFoldDB" id="A0A848L647"/>
<evidence type="ECO:0000256" key="3">
    <source>
        <dbReference type="ARBA" id="ARBA00023163"/>
    </source>
</evidence>
<evidence type="ECO:0000313" key="7">
    <source>
        <dbReference type="Proteomes" id="UP000518300"/>
    </source>
</evidence>
<keyword evidence="7" id="KW-1185">Reference proteome</keyword>
<dbReference type="PANTHER" id="PTHR30055:SF243">
    <property type="entry name" value="HTH-TYPE TRANSCRIPTIONAL REGULATOR RV1816"/>
    <property type="match status" value="1"/>
</dbReference>
<sequence>MTVPPLSRRERIHAETVREIRGIALRQVDEGGLAALSLNAIAKELGMSGPALYRYFASRDDLLGALHADIYVHLVTAVREGVEASTGRTPAAHLAAYAAAYRGWARQYPRRYLLLFGGRAEDFKDPEEAVSEVHEGMLLLLRLIAQLVGDRPQPKASDALERQLVAWARRRGDPGFSPIVLRLGVLFWTRLHGIVSLELSSVFKDMGLDGGTLLDEEVKRIIEAAGAGR</sequence>
<reference evidence="6 7" key="1">
    <citation type="submission" date="2020-04" db="EMBL/GenBank/DDBJ databases">
        <title>Draft genome of Pyxidicoccus fallax type strain.</title>
        <authorList>
            <person name="Whitworth D.E."/>
        </authorList>
    </citation>
    <scope>NUCLEOTIDE SEQUENCE [LARGE SCALE GENOMIC DNA]</scope>
    <source>
        <strain evidence="6 7">DSM 14698</strain>
    </source>
</reference>
<dbReference type="Gene3D" id="1.10.357.10">
    <property type="entry name" value="Tetracycline Repressor, domain 2"/>
    <property type="match status" value="1"/>
</dbReference>
<dbReference type="GO" id="GO:0000976">
    <property type="term" value="F:transcription cis-regulatory region binding"/>
    <property type="evidence" value="ECO:0007669"/>
    <property type="project" value="TreeGrafter"/>
</dbReference>
<dbReference type="InterPro" id="IPR050109">
    <property type="entry name" value="HTH-type_TetR-like_transc_reg"/>
</dbReference>
<dbReference type="RefSeq" id="WP_169343497.1">
    <property type="nucleotide sequence ID" value="NZ_JABBJJ010000014.1"/>
</dbReference>
<organism evidence="6 7">
    <name type="scientific">Pyxidicoccus fallax</name>
    <dbReference type="NCBI Taxonomy" id="394095"/>
    <lineage>
        <taxon>Bacteria</taxon>
        <taxon>Pseudomonadati</taxon>
        <taxon>Myxococcota</taxon>
        <taxon>Myxococcia</taxon>
        <taxon>Myxococcales</taxon>
        <taxon>Cystobacterineae</taxon>
        <taxon>Myxococcaceae</taxon>
        <taxon>Pyxidicoccus</taxon>
    </lineage>
</organism>
<name>A0A848L647_9BACT</name>
<evidence type="ECO:0000256" key="4">
    <source>
        <dbReference type="PROSITE-ProRule" id="PRU00335"/>
    </source>
</evidence>
<dbReference type="InterPro" id="IPR025996">
    <property type="entry name" value="MT1864/Rv1816-like_C"/>
</dbReference>
<dbReference type="InterPro" id="IPR009057">
    <property type="entry name" value="Homeodomain-like_sf"/>
</dbReference>
<dbReference type="SUPFAM" id="SSF48498">
    <property type="entry name" value="Tetracyclin repressor-like, C-terminal domain"/>
    <property type="match status" value="1"/>
</dbReference>
<keyword evidence="2 4" id="KW-0238">DNA-binding</keyword>
<dbReference type="Pfam" id="PF13305">
    <property type="entry name" value="TetR_C_33"/>
    <property type="match status" value="1"/>
</dbReference>
<dbReference type="InterPro" id="IPR001647">
    <property type="entry name" value="HTH_TetR"/>
</dbReference>
<keyword evidence="1" id="KW-0805">Transcription regulation</keyword>
<evidence type="ECO:0000256" key="1">
    <source>
        <dbReference type="ARBA" id="ARBA00023015"/>
    </source>
</evidence>
<feature type="DNA-binding region" description="H-T-H motif" evidence="4">
    <location>
        <begin position="37"/>
        <end position="56"/>
    </location>
</feature>
<dbReference type="PROSITE" id="PS50977">
    <property type="entry name" value="HTH_TETR_2"/>
    <property type="match status" value="1"/>
</dbReference>
<evidence type="ECO:0000313" key="6">
    <source>
        <dbReference type="EMBL" id="NMO14199.1"/>
    </source>
</evidence>
<dbReference type="GO" id="GO:0003700">
    <property type="term" value="F:DNA-binding transcription factor activity"/>
    <property type="evidence" value="ECO:0007669"/>
    <property type="project" value="TreeGrafter"/>
</dbReference>
<dbReference type="Proteomes" id="UP000518300">
    <property type="component" value="Unassembled WGS sequence"/>
</dbReference>
<protein>
    <submittedName>
        <fullName evidence="6">TetR/AcrR family transcriptional regulator</fullName>
    </submittedName>
</protein>
<accession>A0A848L647</accession>
<proteinExistence type="predicted"/>
<dbReference type="EMBL" id="JABBJJ010000014">
    <property type="protein sequence ID" value="NMO14199.1"/>
    <property type="molecule type" value="Genomic_DNA"/>
</dbReference>
<gene>
    <name evidence="6" type="ORF">HG543_04905</name>
</gene>
<keyword evidence="3" id="KW-0804">Transcription</keyword>
<feature type="domain" description="HTH tetR-type" evidence="5">
    <location>
        <begin position="14"/>
        <end position="74"/>
    </location>
</feature>
<dbReference type="SUPFAM" id="SSF46689">
    <property type="entry name" value="Homeodomain-like"/>
    <property type="match status" value="1"/>
</dbReference>
<dbReference type="InterPro" id="IPR036271">
    <property type="entry name" value="Tet_transcr_reg_TetR-rel_C_sf"/>
</dbReference>
<dbReference type="PANTHER" id="PTHR30055">
    <property type="entry name" value="HTH-TYPE TRANSCRIPTIONAL REGULATOR RUTR"/>
    <property type="match status" value="1"/>
</dbReference>